<evidence type="ECO:0000256" key="3">
    <source>
        <dbReference type="ARBA" id="ARBA00022989"/>
    </source>
</evidence>
<evidence type="ECO:0000256" key="1">
    <source>
        <dbReference type="ARBA" id="ARBA00004141"/>
    </source>
</evidence>
<dbReference type="Proteomes" id="UP000003986">
    <property type="component" value="Unassembled WGS sequence"/>
</dbReference>
<name>D6AI29_STRFL</name>
<feature type="compositionally biased region" description="Basic and acidic residues" evidence="5">
    <location>
        <begin position="227"/>
        <end position="255"/>
    </location>
</feature>
<evidence type="ECO:0000313" key="8">
    <source>
        <dbReference type="EMBL" id="EFE77144.2"/>
    </source>
</evidence>
<evidence type="ECO:0000259" key="7">
    <source>
        <dbReference type="Pfam" id="PF06271"/>
    </source>
</evidence>
<evidence type="ECO:0000256" key="5">
    <source>
        <dbReference type="SAM" id="MobiDB-lite"/>
    </source>
</evidence>
<accession>D6AI29</accession>
<feature type="domain" description="RDD" evidence="7">
    <location>
        <begin position="117"/>
        <end position="209"/>
    </location>
</feature>
<evidence type="ECO:0000313" key="9">
    <source>
        <dbReference type="Proteomes" id="UP000003986"/>
    </source>
</evidence>
<dbReference type="InterPro" id="IPR010432">
    <property type="entry name" value="RDD"/>
</dbReference>
<dbReference type="GO" id="GO:0016020">
    <property type="term" value="C:membrane"/>
    <property type="evidence" value="ECO:0007669"/>
    <property type="project" value="UniProtKB-SubCell"/>
</dbReference>
<evidence type="ECO:0000256" key="2">
    <source>
        <dbReference type="ARBA" id="ARBA00022692"/>
    </source>
</evidence>
<reference evidence="9" key="2">
    <citation type="submission" date="2008-12" db="EMBL/GenBank/DDBJ databases">
        <title>Annotation of Streptomyces roseosporus strain NRRL 15998.</title>
        <authorList>
            <consortium name="The Broad Institute Genome Sequencing Platform"/>
            <consortium name="Broad Institute Microbial Sequencing Center"/>
            <person name="Fischbach M."/>
            <person name="Ward D."/>
            <person name="Young S."/>
            <person name="Kodira C.D."/>
            <person name="Zeng Q."/>
            <person name="Koehrsen M."/>
            <person name="Godfrey P."/>
            <person name="Alvarado L."/>
            <person name="Berlin A.M."/>
            <person name="Borenstein D."/>
            <person name="Chen Z."/>
            <person name="Engels R."/>
            <person name="Freedman E."/>
            <person name="Gellesch M."/>
            <person name="Goldberg J."/>
            <person name="Griggs A."/>
            <person name="Gujja S."/>
            <person name="Heiman D.I."/>
            <person name="Hepburn T.A."/>
            <person name="Howarth C."/>
            <person name="Jen D."/>
            <person name="Larson L."/>
            <person name="Lewis B."/>
            <person name="Mehta T."/>
            <person name="Park D."/>
            <person name="Pearson M."/>
            <person name="Roberts A."/>
            <person name="Saif S."/>
            <person name="Shea T.D."/>
            <person name="Shenoy N."/>
            <person name="Sisk P."/>
            <person name="Stolte C."/>
            <person name="Sykes S.N."/>
            <person name="Walk T."/>
            <person name="White J."/>
            <person name="Yandava C."/>
            <person name="Straight P."/>
            <person name="Clardy J."/>
            <person name="Hung D."/>
            <person name="Kolter R."/>
            <person name="Mekalanos J."/>
            <person name="Walker S."/>
            <person name="Walsh C.T."/>
            <person name="Wieland B.L.C."/>
            <person name="Ilzarbe M."/>
            <person name="Galagan J."/>
            <person name="Nusbaum C."/>
            <person name="Birren B."/>
        </authorList>
    </citation>
    <scope>NUCLEOTIDE SEQUENCE [LARGE SCALE GENOMIC DNA]</scope>
    <source>
        <strain evidence="9">NRRL 15998</strain>
    </source>
</reference>
<feature type="compositionally biased region" description="Pro residues" evidence="5">
    <location>
        <begin position="72"/>
        <end position="83"/>
    </location>
</feature>
<feature type="region of interest" description="Disordered" evidence="5">
    <location>
        <begin position="94"/>
        <end position="113"/>
    </location>
</feature>
<keyword evidence="3 6" id="KW-1133">Transmembrane helix</keyword>
<feature type="transmembrane region" description="Helical" evidence="6">
    <location>
        <begin position="150"/>
        <end position="173"/>
    </location>
</feature>
<feature type="transmembrane region" description="Helical" evidence="6">
    <location>
        <begin position="120"/>
        <end position="138"/>
    </location>
</feature>
<proteinExistence type="predicted"/>
<keyword evidence="2 6" id="KW-0812">Transmembrane</keyword>
<dbReference type="AlphaFoldDB" id="D6AI29"/>
<protein>
    <submittedName>
        <fullName evidence="8">Predicted protein</fullName>
    </submittedName>
</protein>
<evidence type="ECO:0000256" key="4">
    <source>
        <dbReference type="ARBA" id="ARBA00023136"/>
    </source>
</evidence>
<sequence length="265" mass="29012">MPVRRHPARRPGGPGGTTDRRRSYPSGTGTPRLTISHDAPMTKPRGRRRGLPPDALRASRGAHRAANRPARPRPAPTPPPPVRAPARAEYPAYARPSVYPAPGPHRQPRVPKGTGDMRRYLAVGLDAYLCLLAVGLLVRSCLDSGGTGRAIALLVVQLIVLSFANQVLLTMAVRASAGKLIMGVRVIRLPDAGRPGFRRLVLRWLYGLLWLPLQPWHRLRGPATVRGPERPAGRPAEPHEDLAGVRQVRRSDLRSYRAAVRGRTD</sequence>
<keyword evidence="4 6" id="KW-0472">Membrane</keyword>
<comment type="subcellular location">
    <subcellularLocation>
        <location evidence="1">Membrane</location>
        <topology evidence="1">Multi-pass membrane protein</topology>
    </subcellularLocation>
</comment>
<evidence type="ECO:0000256" key="6">
    <source>
        <dbReference type="SAM" id="Phobius"/>
    </source>
</evidence>
<dbReference type="EMBL" id="DS999644">
    <property type="protein sequence ID" value="EFE77144.2"/>
    <property type="molecule type" value="Genomic_DNA"/>
</dbReference>
<feature type="region of interest" description="Disordered" evidence="5">
    <location>
        <begin position="1"/>
        <end position="85"/>
    </location>
</feature>
<reference evidence="9" key="1">
    <citation type="submission" date="2008-10" db="EMBL/GenBank/DDBJ databases">
        <authorList>
            <person name="Molnar K."/>
        </authorList>
    </citation>
    <scope>NUCLEOTIDE SEQUENCE [LARGE SCALE GENOMIC DNA]</scope>
    <source>
        <strain evidence="9">NRRL 15998</strain>
    </source>
</reference>
<gene>
    <name evidence="8" type="ORF">SSGG_04511</name>
</gene>
<organism evidence="8 9">
    <name type="scientific">Streptomyces filamentosus NRRL 15998</name>
    <dbReference type="NCBI Taxonomy" id="457431"/>
    <lineage>
        <taxon>Bacteria</taxon>
        <taxon>Bacillati</taxon>
        <taxon>Actinomycetota</taxon>
        <taxon>Actinomycetes</taxon>
        <taxon>Kitasatosporales</taxon>
        <taxon>Streptomycetaceae</taxon>
        <taxon>Streptomyces</taxon>
    </lineage>
</organism>
<dbReference type="Pfam" id="PF06271">
    <property type="entry name" value="RDD"/>
    <property type="match status" value="1"/>
</dbReference>
<feature type="region of interest" description="Disordered" evidence="5">
    <location>
        <begin position="224"/>
        <end position="265"/>
    </location>
</feature>